<keyword evidence="2" id="KW-1185">Reference proteome</keyword>
<name>A0ABX0X9I8_9BACT</name>
<dbReference type="Proteomes" id="UP000770785">
    <property type="component" value="Unassembled WGS sequence"/>
</dbReference>
<gene>
    <name evidence="1" type="ORF">GGR27_001427</name>
</gene>
<comment type="caution">
    <text evidence="1">The sequence shown here is derived from an EMBL/GenBank/DDBJ whole genome shotgun (WGS) entry which is preliminary data.</text>
</comment>
<reference evidence="1 2" key="1">
    <citation type="submission" date="2020-03" db="EMBL/GenBank/DDBJ databases">
        <title>Genomic Encyclopedia of Type Strains, Phase IV (KMG-IV): sequencing the most valuable type-strain genomes for metagenomic binning, comparative biology and taxonomic classification.</title>
        <authorList>
            <person name="Goeker M."/>
        </authorList>
    </citation>
    <scope>NUCLEOTIDE SEQUENCE [LARGE SCALE GENOMIC DNA]</scope>
    <source>
        <strain evidence="1 2">DSM 105096</strain>
    </source>
</reference>
<proteinExistence type="predicted"/>
<dbReference type="EMBL" id="JAATJH010000002">
    <property type="protein sequence ID" value="NJC25928.1"/>
    <property type="molecule type" value="Genomic_DNA"/>
</dbReference>
<evidence type="ECO:0000313" key="1">
    <source>
        <dbReference type="EMBL" id="NJC25928.1"/>
    </source>
</evidence>
<dbReference type="RefSeq" id="WP_168036697.1">
    <property type="nucleotide sequence ID" value="NZ_JAATJH010000002.1"/>
</dbReference>
<protein>
    <submittedName>
        <fullName evidence="1">Uncharacterized protein</fullName>
    </submittedName>
</protein>
<accession>A0ABX0X9I8</accession>
<sequence>MEQVNVLFFILSTFFGLGNPSVLADKTTVTINPQAQRMEITQEDLFTFSRSAEEAALVLKQWEKIVNWEDNETPWSTELAAFPGKKLTLLSGEGGIRTRITISYTNPEDLEVFGIWYDAGKDRYSTNQVPQLNIKTETGELAGNYWRFNGEGAFSFVVEPFLQLPEKILKTKISVAELLAE</sequence>
<evidence type="ECO:0000313" key="2">
    <source>
        <dbReference type="Proteomes" id="UP000770785"/>
    </source>
</evidence>
<organism evidence="1 2">
    <name type="scientific">Neolewinella antarctica</name>
    <dbReference type="NCBI Taxonomy" id="442734"/>
    <lineage>
        <taxon>Bacteria</taxon>
        <taxon>Pseudomonadati</taxon>
        <taxon>Bacteroidota</taxon>
        <taxon>Saprospiria</taxon>
        <taxon>Saprospirales</taxon>
        <taxon>Lewinellaceae</taxon>
        <taxon>Neolewinella</taxon>
    </lineage>
</organism>